<dbReference type="EMBL" id="LGTL01000019">
    <property type="protein sequence ID" value="KPA76590.1"/>
    <property type="molecule type" value="Genomic_DNA"/>
</dbReference>
<feature type="region of interest" description="Disordered" evidence="1">
    <location>
        <begin position="130"/>
        <end position="158"/>
    </location>
</feature>
<dbReference type="GeneID" id="26907746"/>
<proteinExistence type="predicted"/>
<evidence type="ECO:0000256" key="1">
    <source>
        <dbReference type="SAM" id="MobiDB-lite"/>
    </source>
</evidence>
<dbReference type="RefSeq" id="XP_015655029.1">
    <property type="nucleotide sequence ID" value="XM_015806107.1"/>
</dbReference>
<feature type="compositionally biased region" description="Low complexity" evidence="1">
    <location>
        <begin position="526"/>
        <end position="541"/>
    </location>
</feature>
<evidence type="ECO:0000313" key="2">
    <source>
        <dbReference type="EMBL" id="KPA76591.1"/>
    </source>
</evidence>
<gene>
    <name evidence="2" type="ORF">ABB37_07460</name>
</gene>
<comment type="caution">
    <text evidence="2">The sequence shown here is derived from an EMBL/GenBank/DDBJ whole genome shotgun (WGS) entry which is preliminary data.</text>
</comment>
<dbReference type="RefSeq" id="XP_015655030.1">
    <property type="nucleotide sequence ID" value="XM_015806108.1"/>
</dbReference>
<dbReference type="InterPro" id="IPR027417">
    <property type="entry name" value="P-loop_NTPase"/>
</dbReference>
<keyword evidence="3" id="KW-1185">Reference proteome</keyword>
<sequence>MRTGDAHARVARLRRSATAFQNVYAAFAPWQHLSTGIAELDALLNAAGVGSEGSSGGDGGHSHHINAGASGCRAGGLPVGGLHELYGPPLSGKSFLLRRIATTYTRRMTAFRQWCLDEMVRDETWWTMSTADRDEQGKEPQTGEETRHSNAGPSPKVLLKSTSNNAAAAGVPYAPTVAVCDWDLYVCLVRGTTLAPDNPSSATFFSAEVLSWQEQIINALPTPSPVCGCAKGETNGEHGASAVPVPSQQQLQRDYVAGHCHVCVVSTPNELLALLNALLTTENSGQKVSYPPSDGCCTSSSSFTAQQSQQQKPPTTDAADGAPNTTTGKVQRKRSRSSSADKCECTPLPPLLIPSPSSSRVPKRLWDLQKQRLLLVDGLDQLWLHPSFGTHSGTHTGQWFSMELHRLLRCFLTPQCLEAPAVPAEDDSRRRNPLVNCSFSVYSTVVATNGYQGGGFGLHTQQQLQDRLRSFPVIPTQEQKNKGRISSTSLAASAAAVLPRPAGNPVWWMAVDTRCLVEPAHPGLVSLPSSTPSSFRSTSGSHAETQPPSSTSETQRRAARSPRAIVSSLSFGPSREEAEAAVEMHVTVVLGGSRVCAGWVERRDDKEGEGGKN</sequence>
<dbReference type="VEuPathDB" id="TriTrypDB:LpyrH10_19_0110"/>
<accession>A0A0N0DSW3</accession>
<dbReference type="OrthoDB" id="273472at2759"/>
<feature type="region of interest" description="Disordered" evidence="1">
    <location>
        <begin position="526"/>
        <end position="578"/>
    </location>
</feature>
<feature type="compositionally biased region" description="Low complexity" evidence="1">
    <location>
        <begin position="299"/>
        <end position="311"/>
    </location>
</feature>
<dbReference type="SUPFAM" id="SSF52540">
    <property type="entry name" value="P-loop containing nucleoside triphosphate hydrolases"/>
    <property type="match status" value="1"/>
</dbReference>
<dbReference type="Gene3D" id="3.40.50.300">
    <property type="entry name" value="P-loop containing nucleotide triphosphate hydrolases"/>
    <property type="match status" value="1"/>
</dbReference>
<dbReference type="EMBL" id="LGTL01000019">
    <property type="protein sequence ID" value="KPA76591.1"/>
    <property type="molecule type" value="Genomic_DNA"/>
</dbReference>
<feature type="compositionally biased region" description="Polar residues" evidence="1">
    <location>
        <begin position="542"/>
        <end position="553"/>
    </location>
</feature>
<evidence type="ECO:0000313" key="3">
    <source>
        <dbReference type="Proteomes" id="UP000037923"/>
    </source>
</evidence>
<protein>
    <submittedName>
        <fullName evidence="2">Uncharacterized protein</fullName>
    </submittedName>
</protein>
<feature type="region of interest" description="Disordered" evidence="1">
    <location>
        <begin position="299"/>
        <end position="343"/>
    </location>
</feature>
<dbReference type="OMA" id="WYHDELE"/>
<name>A0A0N0DSW3_LEPPY</name>
<dbReference type="AlphaFoldDB" id="A0A0N0DSW3"/>
<organism evidence="2 3">
    <name type="scientific">Leptomonas pyrrhocoris</name>
    <name type="common">Firebug parasite</name>
    <dbReference type="NCBI Taxonomy" id="157538"/>
    <lineage>
        <taxon>Eukaryota</taxon>
        <taxon>Discoba</taxon>
        <taxon>Euglenozoa</taxon>
        <taxon>Kinetoplastea</taxon>
        <taxon>Metakinetoplastina</taxon>
        <taxon>Trypanosomatida</taxon>
        <taxon>Trypanosomatidae</taxon>
        <taxon>Leishmaniinae</taxon>
        <taxon>Leptomonas</taxon>
    </lineage>
</organism>
<reference evidence="2 3" key="1">
    <citation type="submission" date="2015-07" db="EMBL/GenBank/DDBJ databases">
        <title>High-quality genome of monoxenous trypanosomatid Leptomonas pyrrhocoris.</title>
        <authorList>
            <person name="Flegontov P."/>
            <person name="Butenko A."/>
            <person name="Firsov S."/>
            <person name="Vlcek C."/>
            <person name="Logacheva M.D."/>
            <person name="Field M."/>
            <person name="Filatov D."/>
            <person name="Flegontova O."/>
            <person name="Gerasimov E."/>
            <person name="Jackson A.P."/>
            <person name="Kelly S."/>
            <person name="Opperdoes F."/>
            <person name="O'Reilly A."/>
            <person name="Votypka J."/>
            <person name="Yurchenko V."/>
            <person name="Lukes J."/>
        </authorList>
    </citation>
    <scope>NUCLEOTIDE SEQUENCE [LARGE SCALE GENOMIC DNA]</scope>
    <source>
        <strain evidence="2">H10</strain>
    </source>
</reference>
<dbReference type="Proteomes" id="UP000037923">
    <property type="component" value="Unassembled WGS sequence"/>
</dbReference>